<dbReference type="Pfam" id="PF01851">
    <property type="entry name" value="PC_rep"/>
    <property type="match status" value="2"/>
</dbReference>
<evidence type="ECO:0000313" key="8">
    <source>
        <dbReference type="EMBL" id="KAL2267686.1"/>
    </source>
</evidence>
<evidence type="ECO:0000256" key="1">
    <source>
        <dbReference type="ARBA" id="ARBA00005460"/>
    </source>
</evidence>
<dbReference type="PANTHER" id="PTHR10943">
    <property type="entry name" value="26S PROTEASOME NON-ATPASE REGULATORY SUBUNIT"/>
    <property type="match status" value="1"/>
</dbReference>
<dbReference type="EMBL" id="JAZGUE010000004">
    <property type="protein sequence ID" value="KAL2267686.1"/>
    <property type="molecule type" value="Genomic_DNA"/>
</dbReference>
<feature type="domain" description="RPN1 N-terminal" evidence="6">
    <location>
        <begin position="60"/>
        <end position="360"/>
    </location>
</feature>
<proteinExistence type="inferred from homology"/>
<comment type="caution">
    <text evidence="8">The sequence shown here is derived from an EMBL/GenBank/DDBJ whole genome shotgun (WGS) entry which is preliminary data.</text>
</comment>
<dbReference type="GeneID" id="98126154"/>
<dbReference type="InterPro" id="IPR016024">
    <property type="entry name" value="ARM-type_fold"/>
</dbReference>
<dbReference type="InterPro" id="IPR016643">
    <property type="entry name" value="26S_Psome_Rpn1"/>
</dbReference>
<keyword evidence="3 4" id="KW-0647">Proteasome</keyword>
<dbReference type="InterPro" id="IPR040892">
    <property type="entry name" value="RPN1_N"/>
</dbReference>
<reference evidence="8 9" key="1">
    <citation type="journal article" date="2024" name="Commun. Biol.">
        <title>Comparative genomic analysis of thermophilic fungi reveals convergent evolutionary adaptations and gene losses.</title>
        <authorList>
            <person name="Steindorff A.S."/>
            <person name="Aguilar-Pontes M.V."/>
            <person name="Robinson A.J."/>
            <person name="Andreopoulos B."/>
            <person name="LaButti K."/>
            <person name="Kuo A."/>
            <person name="Mondo S."/>
            <person name="Riley R."/>
            <person name="Otillar R."/>
            <person name="Haridas S."/>
            <person name="Lipzen A."/>
            <person name="Grimwood J."/>
            <person name="Schmutz J."/>
            <person name="Clum A."/>
            <person name="Reid I.D."/>
            <person name="Moisan M.C."/>
            <person name="Butler G."/>
            <person name="Nguyen T.T.M."/>
            <person name="Dewar K."/>
            <person name="Conant G."/>
            <person name="Drula E."/>
            <person name="Henrissat B."/>
            <person name="Hansel C."/>
            <person name="Singer S."/>
            <person name="Hutchinson M.I."/>
            <person name="de Vries R.P."/>
            <person name="Natvig D.O."/>
            <person name="Powell A.J."/>
            <person name="Tsang A."/>
            <person name="Grigoriev I.V."/>
        </authorList>
    </citation>
    <scope>NUCLEOTIDE SEQUENCE [LARGE SCALE GENOMIC DNA]</scope>
    <source>
        <strain evidence="8 9">ATCC 22073</strain>
    </source>
</reference>
<dbReference type="PIRSF" id="PIRSF015965">
    <property type="entry name" value="26S_Psome_Rpn1"/>
    <property type="match status" value="1"/>
</dbReference>
<sequence length="902" mass="100341">MAQEHDLSKAADKGKGKAVEDEPQKDKSGQPAPNGKKKDDDKGDSTEELSEEDQQLKSELDMLVERLTESNTSLYKPALEAMKTFIKTSTSSMTAVPKPLKFLRPHYETMTKLYDEWPAGDDKNSLADVLSVIGMTFSDEDRQDTLKYRLLAPTQEDIGSWGHEYVRHLALEIGEVYAKRVAADESVTDLIDLALLLVPLFLKSNQEADAVDLMSELEIIEELPKFVDENTYGRVCLYMVSMVNLLTYPDNELFLRVAHDIYKTYKQYTQAMVLAIRLNDHELIETDFHDAPDPALKKQLAFLVARQRICLEHPRDTNDDEEIVECLGNVKLPEHFKALGKELNILEPKTTEDIYKSHLESSRVAGLTNYDSARNNLAAAFVNAFVNAGFGQDKMMLVEEGKESWVWKTKDEGMMSTVASLGTLLMWDIENGLDQVDKYTYLDEESIQAGAYLAIGIMNSGVRLDSEPAMALLADNDKLNHKNPLIRVAAIMGLGLSYAGSNKEELLAYLVPIISDTTQEMRVSAMAALACGLIFVGSSHAEAGEAIIMTLMDDDRKSQLTDKWTRFLALGLGLLYFGRQEEVDVVLETLKVVEHPMAKPTSVLASICAWAGTGAVLKIQELLHLCNEHIEESDEKKGDELLQAYAVLGIGLIAMGEDIGQDMVLRHFGHLMHYGEANIRRAVPLAMGLVSPSNPQMKIYDTLSRYSHDTDNDVALNAIFAMGLLGAGTNNARLAQLLRQLASYYHRDQESLFMVRIAQGLLHMGKGTLSINPFHTDRQILSRVSAAGLLAVLVAMIDAKQFITSSSHYLLYFLVTAMHPRFLVTLDENLKPVTVNVRVGQAVDVVGQAGRPKTITGWQTQSTPVLLAYGERAELEDDEYISLSSTLEGLVILRKNPEWEGR</sequence>
<dbReference type="InterPro" id="IPR011989">
    <property type="entry name" value="ARM-like"/>
</dbReference>
<organism evidence="8 9">
    <name type="scientific">Remersonia thermophila</name>
    <dbReference type="NCBI Taxonomy" id="72144"/>
    <lineage>
        <taxon>Eukaryota</taxon>
        <taxon>Fungi</taxon>
        <taxon>Dikarya</taxon>
        <taxon>Ascomycota</taxon>
        <taxon>Pezizomycotina</taxon>
        <taxon>Sordariomycetes</taxon>
        <taxon>Sordariomycetidae</taxon>
        <taxon>Sordariales</taxon>
        <taxon>Sordariales incertae sedis</taxon>
        <taxon>Remersonia</taxon>
    </lineage>
</organism>
<comment type="similarity">
    <text evidence="1 4">Belongs to the proteasome subunit S2 family.</text>
</comment>
<evidence type="ECO:0000256" key="4">
    <source>
        <dbReference type="PIRNR" id="PIRNR015965"/>
    </source>
</evidence>
<dbReference type="RefSeq" id="XP_070866413.1">
    <property type="nucleotide sequence ID" value="XM_071011510.1"/>
</dbReference>
<gene>
    <name evidence="8" type="ORF">VTJ83DRAFT_4963</name>
</gene>
<accession>A0ABR4DBG4</accession>
<protein>
    <recommendedName>
        <fullName evidence="4">26S proteasome regulatory subunit RPN1</fullName>
    </recommendedName>
</protein>
<name>A0ABR4DBG4_9PEZI</name>
<dbReference type="Proteomes" id="UP001600064">
    <property type="component" value="Unassembled WGS sequence"/>
</dbReference>
<evidence type="ECO:0000256" key="3">
    <source>
        <dbReference type="ARBA" id="ARBA00022942"/>
    </source>
</evidence>
<feature type="region of interest" description="Disordered" evidence="5">
    <location>
        <begin position="1"/>
        <end position="56"/>
    </location>
</feature>
<dbReference type="Pfam" id="PF17781">
    <property type="entry name" value="RPN1_RPN2_N"/>
    <property type="match status" value="1"/>
</dbReference>
<evidence type="ECO:0000256" key="2">
    <source>
        <dbReference type="ARBA" id="ARBA00022737"/>
    </source>
</evidence>
<feature type="compositionally biased region" description="Basic and acidic residues" evidence="5">
    <location>
        <begin position="1"/>
        <end position="28"/>
    </location>
</feature>
<dbReference type="InterPro" id="IPR041433">
    <property type="entry name" value="RPN1_C"/>
</dbReference>
<evidence type="ECO:0000256" key="5">
    <source>
        <dbReference type="SAM" id="MobiDB-lite"/>
    </source>
</evidence>
<dbReference type="InterPro" id="IPR002015">
    <property type="entry name" value="Proteasome/cyclosome_rpt"/>
</dbReference>
<evidence type="ECO:0000259" key="6">
    <source>
        <dbReference type="Pfam" id="PF17781"/>
    </source>
</evidence>
<feature type="compositionally biased region" description="Basic and acidic residues" evidence="5">
    <location>
        <begin position="36"/>
        <end position="45"/>
    </location>
</feature>
<comment type="function">
    <text evidence="4">Acts as a regulatory subunit of the 26 proteasome which is involved in the ATP-dependent degradation of ubiquitinated proteins.</text>
</comment>
<dbReference type="Pfam" id="PF18051">
    <property type="entry name" value="RPN1_C"/>
    <property type="match status" value="1"/>
</dbReference>
<dbReference type="Gene3D" id="1.25.10.10">
    <property type="entry name" value="Leucine-rich Repeat Variant"/>
    <property type="match status" value="1"/>
</dbReference>
<keyword evidence="9" id="KW-1185">Reference proteome</keyword>
<keyword evidence="2" id="KW-0677">Repeat</keyword>
<dbReference type="PANTHER" id="PTHR10943:SF1">
    <property type="entry name" value="26S PROTEASOME NON-ATPASE REGULATORY SUBUNIT 2"/>
    <property type="match status" value="1"/>
</dbReference>
<dbReference type="SUPFAM" id="SSF48371">
    <property type="entry name" value="ARM repeat"/>
    <property type="match status" value="1"/>
</dbReference>
<feature type="domain" description="26S proteasome non-ATPase regulatory subunit RPN1 C-terminal" evidence="7">
    <location>
        <begin position="846"/>
        <end position="899"/>
    </location>
</feature>
<evidence type="ECO:0000313" key="9">
    <source>
        <dbReference type="Proteomes" id="UP001600064"/>
    </source>
</evidence>
<evidence type="ECO:0000259" key="7">
    <source>
        <dbReference type="Pfam" id="PF18051"/>
    </source>
</evidence>